<evidence type="ECO:0000256" key="2">
    <source>
        <dbReference type="SAM" id="Phobius"/>
    </source>
</evidence>
<organism evidence="3 4">
    <name type="scientific">Thermomonas carbonis</name>
    <dbReference type="NCBI Taxonomy" id="1463158"/>
    <lineage>
        <taxon>Bacteria</taxon>
        <taxon>Pseudomonadati</taxon>
        <taxon>Pseudomonadota</taxon>
        <taxon>Gammaproteobacteria</taxon>
        <taxon>Lysobacterales</taxon>
        <taxon>Lysobacteraceae</taxon>
        <taxon>Thermomonas</taxon>
    </lineage>
</organism>
<dbReference type="EMBL" id="CP060719">
    <property type="protein sequence ID" value="QNN70955.1"/>
    <property type="molecule type" value="Genomic_DNA"/>
</dbReference>
<keyword evidence="4" id="KW-1185">Reference proteome</keyword>
<dbReference type="RefSeq" id="WP_187553470.1">
    <property type="nucleotide sequence ID" value="NZ_BMZL01000001.1"/>
</dbReference>
<evidence type="ECO:0000313" key="4">
    <source>
        <dbReference type="Proteomes" id="UP000515804"/>
    </source>
</evidence>
<keyword evidence="2" id="KW-0812">Transmembrane</keyword>
<keyword evidence="2" id="KW-0472">Membrane</keyword>
<gene>
    <name evidence="3" type="ORF">H9L16_05065</name>
</gene>
<sequence length="118" mass="12247">MSKLGNAQDRALELIGELGTGIRKAVPGKAMQWVETGAALGAVRTGTRIAGKFVRRNPVLAGAAIAGAGLLWLAARQRAKKQAAGEPIEGSATRVEAKRGNGSTRTRRKRAESTAAAD</sequence>
<protein>
    <submittedName>
        <fullName evidence="3">Uncharacterized protein</fullName>
    </submittedName>
</protein>
<evidence type="ECO:0000256" key="1">
    <source>
        <dbReference type="SAM" id="MobiDB-lite"/>
    </source>
</evidence>
<dbReference type="AlphaFoldDB" id="A0A7G9SSY0"/>
<name>A0A7G9SSY0_9GAMM</name>
<proteinExistence type="predicted"/>
<feature type="transmembrane region" description="Helical" evidence="2">
    <location>
        <begin position="58"/>
        <end position="75"/>
    </location>
</feature>
<evidence type="ECO:0000313" key="3">
    <source>
        <dbReference type="EMBL" id="QNN70955.1"/>
    </source>
</evidence>
<reference evidence="3 4" key="1">
    <citation type="submission" date="2020-08" db="EMBL/GenBank/DDBJ databases">
        <title>Genome sequence of Thermomonas carbonis KCTC 42013T.</title>
        <authorList>
            <person name="Hyun D.-W."/>
            <person name="Bae J.-W."/>
        </authorList>
    </citation>
    <scope>NUCLEOTIDE SEQUENCE [LARGE SCALE GENOMIC DNA]</scope>
    <source>
        <strain evidence="3 4">KCTC 42013</strain>
    </source>
</reference>
<dbReference type="KEGG" id="tcn:H9L16_05065"/>
<keyword evidence="2" id="KW-1133">Transmembrane helix</keyword>
<feature type="region of interest" description="Disordered" evidence="1">
    <location>
        <begin position="82"/>
        <end position="118"/>
    </location>
</feature>
<accession>A0A7G9SSY0</accession>
<dbReference type="Proteomes" id="UP000515804">
    <property type="component" value="Chromosome"/>
</dbReference>